<sequence length="226" mass="24702">MATFVLIPGGWRGGWTFAEFVARLNRSGHEAAAVALSGLHAEHERSAAPINLDTHIADVLDLLRLKDLSEVILCSHSYGGMVASGVADRAPERIAALVYLDAFVPEHGQSWWDLAGEHFRNLAIDRARHDGLSVLPPEGGDPRRRPHPLGSFLQAVHLPRAPAPMPRVFVYASGWSATPFTAQYQRLRDDPAWIVHSLACGHDVINAAPDEIFEILMQTAARLATT</sequence>
<protein>
    <submittedName>
        <fullName evidence="2">Alpha/beta hydrolase</fullName>
    </submittedName>
</protein>
<evidence type="ECO:0000259" key="1">
    <source>
        <dbReference type="Pfam" id="PF12697"/>
    </source>
</evidence>
<dbReference type="InterPro" id="IPR029058">
    <property type="entry name" value="AB_hydrolase_fold"/>
</dbReference>
<dbReference type="GO" id="GO:0016787">
    <property type="term" value="F:hydrolase activity"/>
    <property type="evidence" value="ECO:0007669"/>
    <property type="project" value="UniProtKB-KW"/>
</dbReference>
<evidence type="ECO:0000313" key="2">
    <source>
        <dbReference type="EMBL" id="TYO63932.1"/>
    </source>
</evidence>
<dbReference type="Proteomes" id="UP000324797">
    <property type="component" value="Unassembled WGS sequence"/>
</dbReference>
<evidence type="ECO:0000313" key="3">
    <source>
        <dbReference type="Proteomes" id="UP000324797"/>
    </source>
</evidence>
<dbReference type="PANTHER" id="PTHR37017">
    <property type="entry name" value="AB HYDROLASE-1 DOMAIN-CONTAINING PROTEIN-RELATED"/>
    <property type="match status" value="1"/>
</dbReference>
<dbReference type="RefSeq" id="WP_148742114.1">
    <property type="nucleotide sequence ID" value="NZ_VSTH01000084.1"/>
</dbReference>
<dbReference type="SUPFAM" id="SSF53474">
    <property type="entry name" value="alpha/beta-Hydrolases"/>
    <property type="match status" value="1"/>
</dbReference>
<name>A0A5S4YIU6_9BRAD</name>
<gene>
    <name evidence="2" type="ORF">FXV83_24805</name>
</gene>
<dbReference type="AlphaFoldDB" id="A0A5S4YIU6"/>
<reference evidence="2 3" key="1">
    <citation type="submission" date="2019-08" db="EMBL/GenBank/DDBJ databases">
        <title>Bradyrhizobium hipponensis sp. nov., a rhizobium isolated from a Lupinus angustifolius root nodule in Tunisia.</title>
        <authorList>
            <person name="Off K."/>
            <person name="Rejili M."/>
            <person name="Mars M."/>
            <person name="Brachmann A."/>
            <person name="Marin M."/>
        </authorList>
    </citation>
    <scope>NUCLEOTIDE SEQUENCE [LARGE SCALE GENOMIC DNA]</scope>
    <source>
        <strain evidence="3">aSej3</strain>
    </source>
</reference>
<organism evidence="2 3">
    <name type="scientific">Bradyrhizobium hipponense</name>
    <dbReference type="NCBI Taxonomy" id="2605638"/>
    <lineage>
        <taxon>Bacteria</taxon>
        <taxon>Pseudomonadati</taxon>
        <taxon>Pseudomonadota</taxon>
        <taxon>Alphaproteobacteria</taxon>
        <taxon>Hyphomicrobiales</taxon>
        <taxon>Nitrobacteraceae</taxon>
        <taxon>Bradyrhizobium</taxon>
    </lineage>
</organism>
<dbReference type="EMBL" id="VSTH01000084">
    <property type="protein sequence ID" value="TYO63932.1"/>
    <property type="molecule type" value="Genomic_DNA"/>
</dbReference>
<dbReference type="PANTHER" id="PTHR37017:SF11">
    <property type="entry name" value="ESTERASE_LIPASE_THIOESTERASE DOMAIN-CONTAINING PROTEIN"/>
    <property type="match status" value="1"/>
</dbReference>
<dbReference type="Pfam" id="PF12697">
    <property type="entry name" value="Abhydrolase_6"/>
    <property type="match status" value="1"/>
</dbReference>
<proteinExistence type="predicted"/>
<dbReference type="InterPro" id="IPR000073">
    <property type="entry name" value="AB_hydrolase_1"/>
</dbReference>
<keyword evidence="2" id="KW-0378">Hydrolase</keyword>
<accession>A0A5S4YIU6</accession>
<feature type="domain" description="AB hydrolase-1" evidence="1">
    <location>
        <begin position="4"/>
        <end position="213"/>
    </location>
</feature>
<comment type="caution">
    <text evidence="2">The sequence shown here is derived from an EMBL/GenBank/DDBJ whole genome shotgun (WGS) entry which is preliminary data.</text>
</comment>
<keyword evidence="3" id="KW-1185">Reference proteome</keyword>
<dbReference type="InterPro" id="IPR052897">
    <property type="entry name" value="Sec-Metab_Biosynth_Hydrolase"/>
</dbReference>
<dbReference type="Gene3D" id="3.40.50.1820">
    <property type="entry name" value="alpha/beta hydrolase"/>
    <property type="match status" value="1"/>
</dbReference>